<dbReference type="AlphaFoldDB" id="A0A1F6YPG4"/>
<keyword evidence="1" id="KW-0472">Membrane</keyword>
<reference evidence="2 3" key="1">
    <citation type="journal article" date="2016" name="Nat. Commun.">
        <title>Thousands of microbial genomes shed light on interconnected biogeochemical processes in an aquifer system.</title>
        <authorList>
            <person name="Anantharaman K."/>
            <person name="Brown C.T."/>
            <person name="Hug L.A."/>
            <person name="Sharon I."/>
            <person name="Castelle C.J."/>
            <person name="Probst A.J."/>
            <person name="Thomas B.C."/>
            <person name="Singh A."/>
            <person name="Wilkins M.J."/>
            <person name="Karaoz U."/>
            <person name="Brodie E.L."/>
            <person name="Williams K.H."/>
            <person name="Hubbard S.S."/>
            <person name="Banfield J.F."/>
        </authorList>
    </citation>
    <scope>NUCLEOTIDE SEQUENCE [LARGE SCALE GENOMIC DNA]</scope>
</reference>
<keyword evidence="1" id="KW-1133">Transmembrane helix</keyword>
<name>A0A1F6YPG4_9BACT</name>
<keyword evidence="1" id="KW-0812">Transmembrane</keyword>
<accession>A0A1F6YPG4</accession>
<organism evidence="2 3">
    <name type="scientific">Candidatus Nomurabacteria bacterium RIFOXYA2_FULL_42_12</name>
    <dbReference type="NCBI Taxonomy" id="1801801"/>
    <lineage>
        <taxon>Bacteria</taxon>
        <taxon>Candidatus Nomuraibacteriota</taxon>
    </lineage>
</organism>
<evidence type="ECO:0000313" key="3">
    <source>
        <dbReference type="Proteomes" id="UP000178138"/>
    </source>
</evidence>
<sequence>MEKIKRLWAHKIVRMFVWALLILLGLYLVLVAFRVVHFFNLDKTNAQVEKIHNTKLTLNDVMRTNLPPEPVDADETVAGIDANQNGIRDDVELAIFKEYPNSAKTRAVLLQYALVLQMQMTLPVVNKETVTATAEDRSKALNCVWSITSRENMERFLEITEKNENFVKELQLNTEQRKKYRETFYEYLGSYTASHKGCDIDLSTLSN</sequence>
<proteinExistence type="predicted"/>
<evidence type="ECO:0000313" key="2">
    <source>
        <dbReference type="EMBL" id="OGJ08282.1"/>
    </source>
</evidence>
<dbReference type="EMBL" id="MFVZ01000005">
    <property type="protein sequence ID" value="OGJ08282.1"/>
    <property type="molecule type" value="Genomic_DNA"/>
</dbReference>
<feature type="transmembrane region" description="Helical" evidence="1">
    <location>
        <begin position="12"/>
        <end position="33"/>
    </location>
</feature>
<evidence type="ECO:0000256" key="1">
    <source>
        <dbReference type="SAM" id="Phobius"/>
    </source>
</evidence>
<gene>
    <name evidence="2" type="ORF">A2225_00915</name>
</gene>
<comment type="caution">
    <text evidence="2">The sequence shown here is derived from an EMBL/GenBank/DDBJ whole genome shotgun (WGS) entry which is preliminary data.</text>
</comment>
<protein>
    <submittedName>
        <fullName evidence="2">Uncharacterized protein</fullName>
    </submittedName>
</protein>
<dbReference type="Proteomes" id="UP000178138">
    <property type="component" value="Unassembled WGS sequence"/>
</dbReference>